<sequence length="99" mass="11412">MKKLPVLQGIIIVCDLVRNVLKSAMFGLKKDLQVWNSYISGTVMFWTMFIVCGCRATFNLKGTYVVADSISKRYYLWHQELQQITDMLVSDPSHSTLLY</sequence>
<keyword evidence="1" id="KW-0472">Membrane</keyword>
<dbReference type="EMBL" id="HBUF01574759">
    <property type="protein sequence ID" value="CAG6767892.1"/>
    <property type="molecule type" value="Transcribed_RNA"/>
</dbReference>
<keyword evidence="1" id="KW-0812">Transmembrane</keyword>
<protein>
    <submittedName>
        <fullName evidence="2">Uncharacterized protein</fullName>
    </submittedName>
</protein>
<dbReference type="EMBL" id="HBUF01574761">
    <property type="protein sequence ID" value="CAG6767894.1"/>
    <property type="molecule type" value="Transcribed_RNA"/>
</dbReference>
<accession>A0A8D9EVG3</accession>
<organism evidence="2">
    <name type="scientific">Cacopsylla melanoneura</name>
    <dbReference type="NCBI Taxonomy" id="428564"/>
    <lineage>
        <taxon>Eukaryota</taxon>
        <taxon>Metazoa</taxon>
        <taxon>Ecdysozoa</taxon>
        <taxon>Arthropoda</taxon>
        <taxon>Hexapoda</taxon>
        <taxon>Insecta</taxon>
        <taxon>Pterygota</taxon>
        <taxon>Neoptera</taxon>
        <taxon>Paraneoptera</taxon>
        <taxon>Hemiptera</taxon>
        <taxon>Sternorrhyncha</taxon>
        <taxon>Psylloidea</taxon>
        <taxon>Psyllidae</taxon>
        <taxon>Psyllinae</taxon>
        <taxon>Cacopsylla</taxon>
    </lineage>
</organism>
<dbReference type="EMBL" id="HBUF01574760">
    <property type="protein sequence ID" value="CAG6767893.1"/>
    <property type="molecule type" value="Transcribed_RNA"/>
</dbReference>
<evidence type="ECO:0000313" key="2">
    <source>
        <dbReference type="EMBL" id="CAG6767893.1"/>
    </source>
</evidence>
<keyword evidence="1" id="KW-1133">Transmembrane helix</keyword>
<feature type="transmembrane region" description="Helical" evidence="1">
    <location>
        <begin position="35"/>
        <end position="54"/>
    </location>
</feature>
<reference evidence="2" key="1">
    <citation type="submission" date="2021-05" db="EMBL/GenBank/DDBJ databases">
        <authorList>
            <person name="Alioto T."/>
            <person name="Alioto T."/>
            <person name="Gomez Garrido J."/>
        </authorList>
    </citation>
    <scope>NUCLEOTIDE SEQUENCE</scope>
</reference>
<proteinExistence type="predicted"/>
<evidence type="ECO:0000256" key="1">
    <source>
        <dbReference type="SAM" id="Phobius"/>
    </source>
</evidence>
<dbReference type="AlphaFoldDB" id="A0A8D9EVG3"/>
<name>A0A8D9EVG3_9HEMI</name>